<comment type="caution">
    <text evidence="2">The sequence shown here is derived from an EMBL/GenBank/DDBJ whole genome shotgun (WGS) entry which is preliminary data.</text>
</comment>
<feature type="domain" description="DUF6875" evidence="1">
    <location>
        <begin position="3"/>
        <end position="163"/>
    </location>
</feature>
<dbReference type="AlphaFoldDB" id="A0A165WJF5"/>
<keyword evidence="3" id="KW-1185">Reference proteome</keyword>
<dbReference type="PATRIC" id="fig|989403.3.peg.3684"/>
<dbReference type="Proteomes" id="UP000076577">
    <property type="component" value="Unassembled WGS sequence"/>
</dbReference>
<name>A0A165WJF5_9HYPH</name>
<proteinExistence type="predicted"/>
<gene>
    <name evidence="2" type="ORF">PsAD2_03420</name>
</gene>
<dbReference type="EMBL" id="LMCB01000046">
    <property type="protein sequence ID" value="KZL16601.1"/>
    <property type="molecule type" value="Genomic_DNA"/>
</dbReference>
<evidence type="ECO:0000259" key="1">
    <source>
        <dbReference type="Pfam" id="PF21780"/>
    </source>
</evidence>
<evidence type="ECO:0000313" key="3">
    <source>
        <dbReference type="Proteomes" id="UP000076577"/>
    </source>
</evidence>
<dbReference type="Pfam" id="PF21780">
    <property type="entry name" value="DUF6875"/>
    <property type="match status" value="1"/>
</dbReference>
<protein>
    <recommendedName>
        <fullName evidence="1">DUF6875 domain-containing protein</fullName>
    </recommendedName>
</protein>
<dbReference type="InterPro" id="IPR049240">
    <property type="entry name" value="DUF6875"/>
</dbReference>
<reference evidence="2 3" key="1">
    <citation type="journal article" date="2016" name="Front. Microbiol.">
        <title>Comparative Genomic Analysis Reveals a Diverse Repertoire of Genes Involved in Prokaryote-Eukaryote Interactions within the Pseudovibrio Genus.</title>
        <authorList>
            <person name="Romano S."/>
            <person name="Fernandez-Guerra A."/>
            <person name="Reen F.J."/>
            <person name="Glockner F.O."/>
            <person name="Crowley S.P."/>
            <person name="O'Sullivan O."/>
            <person name="Cotter P.D."/>
            <person name="Adams C."/>
            <person name="Dobson A.D."/>
            <person name="O'Gara F."/>
        </authorList>
    </citation>
    <scope>NUCLEOTIDE SEQUENCE [LARGE SCALE GENOMIC DNA]</scope>
    <source>
        <strain evidence="2 3">Ad2</strain>
    </source>
</reference>
<sequence>MLDFLDKVEHYYGDMARLCPYLRRSFDAGEMETKAELISGANAYRATEEVYTKCFRAALDTISRGRDGQTYPCTNIFLILPVGLQEEQSTNAILSIAHSLLRTTFTSHSLLFGKFWENQDVQMGKYAPPPAPFISIRQGVEVRDERFFLDCDHMLPEFRSSFSNWSALPDLPVGLQLTQLIWNEVSRAQSDRVAKLS</sequence>
<accession>A0A165WJF5</accession>
<dbReference type="RefSeq" id="WP_068008553.1">
    <property type="nucleotide sequence ID" value="NZ_FOFM01000059.1"/>
</dbReference>
<evidence type="ECO:0000313" key="2">
    <source>
        <dbReference type="EMBL" id="KZL16601.1"/>
    </source>
</evidence>
<dbReference type="STRING" id="989403.SAMN05421798_1591"/>
<organism evidence="2 3">
    <name type="scientific">Pseudovibrio axinellae</name>
    <dbReference type="NCBI Taxonomy" id="989403"/>
    <lineage>
        <taxon>Bacteria</taxon>
        <taxon>Pseudomonadati</taxon>
        <taxon>Pseudomonadota</taxon>
        <taxon>Alphaproteobacteria</taxon>
        <taxon>Hyphomicrobiales</taxon>
        <taxon>Stappiaceae</taxon>
        <taxon>Pseudovibrio</taxon>
    </lineage>
</organism>